<keyword evidence="2" id="KW-1185">Reference proteome</keyword>
<comment type="caution">
    <text evidence="1">The sequence shown here is derived from an EMBL/GenBank/DDBJ whole genome shotgun (WGS) entry which is preliminary data.</text>
</comment>
<dbReference type="AlphaFoldDB" id="A0AAV5JUA2"/>
<dbReference type="Proteomes" id="UP001054252">
    <property type="component" value="Unassembled WGS sequence"/>
</dbReference>
<protein>
    <submittedName>
        <fullName evidence="1">Uncharacterized protein</fullName>
    </submittedName>
</protein>
<evidence type="ECO:0000313" key="2">
    <source>
        <dbReference type="Proteomes" id="UP001054252"/>
    </source>
</evidence>
<gene>
    <name evidence="1" type="ORF">SLEP1_g25725</name>
</gene>
<dbReference type="EMBL" id="BPVZ01000042">
    <property type="protein sequence ID" value="GKV14924.1"/>
    <property type="molecule type" value="Genomic_DNA"/>
</dbReference>
<organism evidence="1 2">
    <name type="scientific">Rubroshorea leprosula</name>
    <dbReference type="NCBI Taxonomy" id="152421"/>
    <lineage>
        <taxon>Eukaryota</taxon>
        <taxon>Viridiplantae</taxon>
        <taxon>Streptophyta</taxon>
        <taxon>Embryophyta</taxon>
        <taxon>Tracheophyta</taxon>
        <taxon>Spermatophyta</taxon>
        <taxon>Magnoliopsida</taxon>
        <taxon>eudicotyledons</taxon>
        <taxon>Gunneridae</taxon>
        <taxon>Pentapetalae</taxon>
        <taxon>rosids</taxon>
        <taxon>malvids</taxon>
        <taxon>Malvales</taxon>
        <taxon>Dipterocarpaceae</taxon>
        <taxon>Rubroshorea</taxon>
    </lineage>
</organism>
<name>A0AAV5JUA2_9ROSI</name>
<evidence type="ECO:0000313" key="1">
    <source>
        <dbReference type="EMBL" id="GKV14924.1"/>
    </source>
</evidence>
<sequence length="50" mass="5576">MIFGESPVICYCFAKVQVLPFLSLNLEILVGDCSVTRALGLSFQFYAIEE</sequence>
<proteinExistence type="predicted"/>
<accession>A0AAV5JUA2</accession>
<reference evidence="1 2" key="1">
    <citation type="journal article" date="2021" name="Commun. Biol.">
        <title>The genome of Shorea leprosula (Dipterocarpaceae) highlights the ecological relevance of drought in aseasonal tropical rainforests.</title>
        <authorList>
            <person name="Ng K.K.S."/>
            <person name="Kobayashi M.J."/>
            <person name="Fawcett J.A."/>
            <person name="Hatakeyama M."/>
            <person name="Paape T."/>
            <person name="Ng C.H."/>
            <person name="Ang C.C."/>
            <person name="Tnah L.H."/>
            <person name="Lee C.T."/>
            <person name="Nishiyama T."/>
            <person name="Sese J."/>
            <person name="O'Brien M.J."/>
            <person name="Copetti D."/>
            <person name="Mohd Noor M.I."/>
            <person name="Ong R.C."/>
            <person name="Putra M."/>
            <person name="Sireger I.Z."/>
            <person name="Indrioko S."/>
            <person name="Kosugi Y."/>
            <person name="Izuno A."/>
            <person name="Isagi Y."/>
            <person name="Lee S.L."/>
            <person name="Shimizu K.K."/>
        </authorList>
    </citation>
    <scope>NUCLEOTIDE SEQUENCE [LARGE SCALE GENOMIC DNA]</scope>
    <source>
        <strain evidence="1">214</strain>
    </source>
</reference>